<dbReference type="GeneID" id="63698645"/>
<dbReference type="GO" id="GO:0046872">
    <property type="term" value="F:metal ion binding"/>
    <property type="evidence" value="ECO:0007669"/>
    <property type="project" value="UniProtKB-KW"/>
</dbReference>
<keyword evidence="7" id="KW-0862">Zinc</keyword>
<dbReference type="RefSeq" id="XP_040643187.1">
    <property type="nucleotide sequence ID" value="XM_040783521.1"/>
</dbReference>
<keyword evidence="4 9" id="KW-0808">Transferase</keyword>
<comment type="similarity">
    <text evidence="2">Belongs to the protein prenyltransferase subunit beta family.</text>
</comment>
<dbReference type="AlphaFoldDB" id="A0A017SSE6"/>
<dbReference type="SUPFAM" id="SSF48239">
    <property type="entry name" value="Terpenoid cyclases/Protein prenyltransferases"/>
    <property type="match status" value="1"/>
</dbReference>
<evidence type="ECO:0000256" key="1">
    <source>
        <dbReference type="ARBA" id="ARBA00001947"/>
    </source>
</evidence>
<keyword evidence="3" id="KW-0637">Prenyltransferase</keyword>
<evidence type="ECO:0000256" key="7">
    <source>
        <dbReference type="ARBA" id="ARBA00022833"/>
    </source>
</evidence>
<dbReference type="GO" id="GO:0005953">
    <property type="term" value="C:CAAX-protein geranylgeranyltransferase complex"/>
    <property type="evidence" value="ECO:0007669"/>
    <property type="project" value="TreeGrafter"/>
</dbReference>
<dbReference type="GO" id="GO:0004662">
    <property type="term" value="F:CAAX-protein geranylgeranyltransferase activity"/>
    <property type="evidence" value="ECO:0007669"/>
    <property type="project" value="TreeGrafter"/>
</dbReference>
<name>A0A017SSE6_ASPRC</name>
<dbReference type="Proteomes" id="UP000019804">
    <property type="component" value="Unassembled WGS sequence"/>
</dbReference>
<dbReference type="EMBL" id="KK088411">
    <property type="protein sequence ID" value="EYE99499.1"/>
    <property type="molecule type" value="Genomic_DNA"/>
</dbReference>
<evidence type="ECO:0000256" key="2">
    <source>
        <dbReference type="ARBA" id="ARBA00010497"/>
    </source>
</evidence>
<dbReference type="OrthoDB" id="24893at2759"/>
<protein>
    <submittedName>
        <fullName evidence="9">Terpenoid cyclases/Protein prenyltransferase</fullName>
    </submittedName>
</protein>
<dbReference type="InterPro" id="IPR001330">
    <property type="entry name" value="Prenyltrans"/>
</dbReference>
<dbReference type="HOGENOM" id="CLU_028946_2_0_1"/>
<feature type="domain" description="Prenyltransferase alpha-alpha toroid" evidence="8">
    <location>
        <begin position="5"/>
        <end position="398"/>
    </location>
</feature>
<evidence type="ECO:0000259" key="8">
    <source>
        <dbReference type="Pfam" id="PF00432"/>
    </source>
</evidence>
<evidence type="ECO:0000256" key="4">
    <source>
        <dbReference type="ARBA" id="ARBA00022679"/>
    </source>
</evidence>
<keyword evidence="5" id="KW-0479">Metal-binding</keyword>
<comment type="cofactor">
    <cofactor evidence="1">
        <name>Zn(2+)</name>
        <dbReference type="ChEBI" id="CHEBI:29105"/>
    </cofactor>
</comment>
<gene>
    <name evidence="9" type="ORF">EURHEDRAFT_445238</name>
</gene>
<dbReference type="Gene3D" id="1.50.10.20">
    <property type="match status" value="1"/>
</dbReference>
<evidence type="ECO:0000256" key="3">
    <source>
        <dbReference type="ARBA" id="ARBA00022602"/>
    </source>
</evidence>
<evidence type="ECO:0000256" key="6">
    <source>
        <dbReference type="ARBA" id="ARBA00022737"/>
    </source>
</evidence>
<reference evidence="10" key="1">
    <citation type="journal article" date="2014" name="Nat. Commun.">
        <title>Genomic adaptations of the halophilic Dead Sea filamentous fungus Eurotium rubrum.</title>
        <authorList>
            <person name="Kis-Papo T."/>
            <person name="Weig A.R."/>
            <person name="Riley R."/>
            <person name="Persoh D."/>
            <person name="Salamov A."/>
            <person name="Sun H."/>
            <person name="Lipzen A."/>
            <person name="Wasser S.P."/>
            <person name="Rambold G."/>
            <person name="Grigoriev I.V."/>
            <person name="Nevo E."/>
        </authorList>
    </citation>
    <scope>NUCLEOTIDE SEQUENCE [LARGE SCALE GENOMIC DNA]</scope>
    <source>
        <strain evidence="10">CBS 135680</strain>
    </source>
</reference>
<dbReference type="PANTHER" id="PTHR11774">
    <property type="entry name" value="GERANYLGERANYL TRANSFERASE TYPE BETA SUBUNIT"/>
    <property type="match status" value="1"/>
</dbReference>
<dbReference type="Pfam" id="PF00432">
    <property type="entry name" value="Prenyltrans"/>
    <property type="match status" value="1"/>
</dbReference>
<evidence type="ECO:0000256" key="5">
    <source>
        <dbReference type="ARBA" id="ARBA00022723"/>
    </source>
</evidence>
<keyword evidence="10" id="KW-1185">Reference proteome</keyword>
<dbReference type="STRING" id="1388766.A0A017SSE6"/>
<evidence type="ECO:0000313" key="10">
    <source>
        <dbReference type="Proteomes" id="UP000019804"/>
    </source>
</evidence>
<evidence type="ECO:0000313" key="9">
    <source>
        <dbReference type="EMBL" id="EYE99499.1"/>
    </source>
</evidence>
<accession>A0A017SSE6</accession>
<keyword evidence="6" id="KW-0677">Repeat</keyword>
<dbReference type="InterPro" id="IPR008930">
    <property type="entry name" value="Terpenoid_cyclase/PrenylTrfase"/>
</dbReference>
<sequence length="415" mass="46170">MSAVFNKDRHIKYYRRCLKTFLPNLYTGNDSNRMLLAFFTIAGLDILGVLHDETTSEERQGYIEWIYHCQVPTGGFRGFTGTDFGIERRTLENASWDPASIPSTFFALVLLIILGDDLSRVKRVECLQWLPRLQREDGSFGDIVGPDGEIEGGRDLRFCCFAAGTRYILQGKRGQDFEGVEDIDVPRLVAFIEACQTYDGGMSESPFCESHVHLLTIPAGLTYCAIGALMFLKTDKPAPVLTPGSEEFESLLRWLVSRQTSDLGEDDEEQPARSNKTQGNLSQAVEALRLNGKVDALPPIEPPTEEVLQWAGFNGRSNKAADTCYSFWNTATLAMLGRLALVDAARNRRYLLEKTQHLIGGFGKGVGEPPDLLHSYFGLVSLAFEGEPGLNSVDPATCTTHRGIQHLHSLPWWQA</sequence>
<organism evidence="9 10">
    <name type="scientific">Aspergillus ruber (strain CBS 135680)</name>
    <dbReference type="NCBI Taxonomy" id="1388766"/>
    <lineage>
        <taxon>Eukaryota</taxon>
        <taxon>Fungi</taxon>
        <taxon>Dikarya</taxon>
        <taxon>Ascomycota</taxon>
        <taxon>Pezizomycotina</taxon>
        <taxon>Eurotiomycetes</taxon>
        <taxon>Eurotiomycetidae</taxon>
        <taxon>Eurotiales</taxon>
        <taxon>Aspergillaceae</taxon>
        <taxon>Aspergillus</taxon>
        <taxon>Aspergillus subgen. Aspergillus</taxon>
    </lineage>
</organism>
<dbReference type="InterPro" id="IPR045089">
    <property type="entry name" value="PGGT1B-like"/>
</dbReference>
<dbReference type="PANTHER" id="PTHR11774:SF4">
    <property type="entry name" value="GERANYLGERANYL TRANSFERASE TYPE-1 SUBUNIT BETA"/>
    <property type="match status" value="1"/>
</dbReference>
<proteinExistence type="inferred from homology"/>